<dbReference type="SMART" id="SM00032">
    <property type="entry name" value="CCP"/>
    <property type="match status" value="3"/>
</dbReference>
<evidence type="ECO:0000256" key="4">
    <source>
        <dbReference type="ARBA" id="ARBA00023157"/>
    </source>
</evidence>
<sequence length="344" mass="38912">METLAQAWQMRTKRPRRTGVFLRFGSNWDQLLAGSHRSGRSEEGKGREINTTSPGGRWLVSPTLIQTTCCLCWVNSSLGQATDRKMFLRVVCYLVVVWPISASYENCPELPPVGYSIFVAKKVEGQILGTFFCIKGYHLVGEKTFICNASGEWNNPTPTCQLGHCPDPVLVNGEPSFSGPVNVSDKVTFKCNENYILQGSNWSQCMNDHTWMPPLPICKSRDCGPPGNLAHGYFEGRDFNLGSTITYYCEDRYHLVGTRDQRCVDGEWSSAPPVCELIQEAPKPIPQTKFERVLLAFQETKDLCKAMRNFMKRLKENSLTMEELKYFLEIQKAKLQPKNEALTL</sequence>
<feature type="disulfide bond" evidence="6">
    <location>
        <begin position="133"/>
        <end position="160"/>
    </location>
</feature>
<reference evidence="10" key="1">
    <citation type="submission" date="2025-08" db="UniProtKB">
        <authorList>
            <consortium name="RefSeq"/>
        </authorList>
    </citation>
    <scope>IDENTIFICATION</scope>
    <source>
        <tissue evidence="10">Blood</tissue>
    </source>
</reference>
<dbReference type="InterPro" id="IPR035976">
    <property type="entry name" value="Sushi/SCR/CCP_sf"/>
</dbReference>
<feature type="compositionally biased region" description="Basic and acidic residues" evidence="7">
    <location>
        <begin position="39"/>
        <end position="48"/>
    </location>
</feature>
<dbReference type="Proteomes" id="UP001652583">
    <property type="component" value="Chromosome E4"/>
</dbReference>
<keyword evidence="3" id="KW-0677">Repeat</keyword>
<dbReference type="InterPro" id="IPR000436">
    <property type="entry name" value="Sushi_SCR_CCP_dom"/>
</dbReference>
<feature type="disulfide bond" evidence="6">
    <location>
        <begin position="191"/>
        <end position="218"/>
    </location>
</feature>
<proteinExistence type="predicted"/>
<evidence type="ECO:0000256" key="3">
    <source>
        <dbReference type="ARBA" id="ARBA00022737"/>
    </source>
</evidence>
<evidence type="ECO:0000259" key="8">
    <source>
        <dbReference type="PROSITE" id="PS50923"/>
    </source>
</evidence>
<evidence type="ECO:0000256" key="5">
    <source>
        <dbReference type="ARBA" id="ARBA00023180"/>
    </source>
</evidence>
<dbReference type="SUPFAM" id="SSF57535">
    <property type="entry name" value="Complement control module/SCR domain"/>
    <property type="match status" value="3"/>
</dbReference>
<protein>
    <submittedName>
        <fullName evidence="10">C4b-binding protein beta chain isoform X1</fullName>
    </submittedName>
</protein>
<keyword evidence="4 6" id="KW-1015">Disulfide bond</keyword>
<dbReference type="Gene3D" id="2.10.70.10">
    <property type="entry name" value="Complement Module, domain 1"/>
    <property type="match status" value="3"/>
</dbReference>
<feature type="domain" description="Sushi" evidence="8">
    <location>
        <begin position="163"/>
        <end position="220"/>
    </location>
</feature>
<evidence type="ECO:0000256" key="6">
    <source>
        <dbReference type="PROSITE-ProRule" id="PRU00302"/>
    </source>
</evidence>
<comment type="caution">
    <text evidence="6">Lacks conserved residue(s) required for the propagation of feature annotation.</text>
</comment>
<dbReference type="PANTHER" id="PTHR46393">
    <property type="entry name" value="SUSHI DOMAIN-CONTAINING PROTEIN"/>
    <property type="match status" value="1"/>
</dbReference>
<dbReference type="GeneID" id="106981821"/>
<dbReference type="RefSeq" id="XP_053065244.1">
    <property type="nucleotide sequence ID" value="XM_053209269.1"/>
</dbReference>
<keyword evidence="2" id="KW-0732">Signal</keyword>
<gene>
    <name evidence="10" type="primary">C4BPB</name>
</gene>
<evidence type="ECO:0000256" key="1">
    <source>
        <dbReference type="ARBA" id="ARBA00022659"/>
    </source>
</evidence>
<keyword evidence="9" id="KW-1185">Reference proteome</keyword>
<evidence type="ECO:0000256" key="2">
    <source>
        <dbReference type="ARBA" id="ARBA00022729"/>
    </source>
</evidence>
<evidence type="ECO:0000256" key="7">
    <source>
        <dbReference type="SAM" id="MobiDB-lite"/>
    </source>
</evidence>
<organism evidence="9 10">
    <name type="scientific">Acinonyx jubatus</name>
    <name type="common">Cheetah</name>
    <dbReference type="NCBI Taxonomy" id="32536"/>
    <lineage>
        <taxon>Eukaryota</taxon>
        <taxon>Metazoa</taxon>
        <taxon>Chordata</taxon>
        <taxon>Craniata</taxon>
        <taxon>Vertebrata</taxon>
        <taxon>Euteleostomi</taxon>
        <taxon>Mammalia</taxon>
        <taxon>Eutheria</taxon>
        <taxon>Laurasiatheria</taxon>
        <taxon>Carnivora</taxon>
        <taxon>Feliformia</taxon>
        <taxon>Felidae</taxon>
        <taxon>Felinae</taxon>
        <taxon>Acinonyx</taxon>
    </lineage>
</organism>
<accession>A0ABM3P0P2</accession>
<evidence type="ECO:0000313" key="9">
    <source>
        <dbReference type="Proteomes" id="UP001652583"/>
    </source>
</evidence>
<dbReference type="PROSITE" id="PS50923">
    <property type="entry name" value="SUSHI"/>
    <property type="match status" value="3"/>
</dbReference>
<dbReference type="Pfam" id="PF00084">
    <property type="entry name" value="Sushi"/>
    <property type="match status" value="3"/>
</dbReference>
<name>A0ABM3P0P2_ACIJB</name>
<evidence type="ECO:0000313" key="10">
    <source>
        <dbReference type="RefSeq" id="XP_053065244.1"/>
    </source>
</evidence>
<feature type="region of interest" description="Disordered" evidence="7">
    <location>
        <begin position="35"/>
        <end position="55"/>
    </location>
</feature>
<dbReference type="CDD" id="cd00033">
    <property type="entry name" value="CCP"/>
    <property type="match status" value="3"/>
</dbReference>
<keyword evidence="5" id="KW-0325">Glycoprotein</keyword>
<dbReference type="PANTHER" id="PTHR46393:SF7">
    <property type="entry name" value="COMPLEMENT C2"/>
    <property type="match status" value="1"/>
</dbReference>
<feature type="domain" description="Sushi" evidence="8">
    <location>
        <begin position="221"/>
        <end position="277"/>
    </location>
</feature>
<feature type="domain" description="Sushi" evidence="8">
    <location>
        <begin position="105"/>
        <end position="162"/>
    </location>
</feature>
<keyword evidence="1 6" id="KW-0768">Sushi</keyword>